<proteinExistence type="predicted"/>
<dbReference type="Proteomes" id="UP000204095">
    <property type="component" value="Segment"/>
</dbReference>
<evidence type="ECO:0000313" key="1">
    <source>
        <dbReference type="EMBL" id="ABT15991.1"/>
    </source>
</evidence>
<dbReference type="GeneID" id="5364538"/>
<name>A7J860_PBCVF</name>
<protein>
    <submittedName>
        <fullName evidence="1">Uncharacterized protein N706R</fullName>
    </submittedName>
</protein>
<reference evidence="1 2" key="1">
    <citation type="journal article" date="2007" name="Virology">
        <title>Sequence and annotation of the 314-kb MT325 and the 321-kb FR483 viruses that infect Chlorella Pbi.</title>
        <authorList>
            <person name="Fitzgerald L.A."/>
            <person name="Graves M.V."/>
            <person name="Li X."/>
            <person name="Feldblyum T."/>
            <person name="Hartigan J."/>
            <person name="Van Etten J.L."/>
        </authorList>
    </citation>
    <scope>NUCLEOTIDE SEQUENCE [LARGE SCALE GENOMIC DNA]</scope>
    <source>
        <strain evidence="1 2">FR483</strain>
    </source>
</reference>
<gene>
    <name evidence="1" type="primary">N706R</name>
    <name evidence="1" type="ORF">FR483_N706R</name>
</gene>
<dbReference type="KEGG" id="vg:5364538"/>
<dbReference type="InterPro" id="IPR044925">
    <property type="entry name" value="His-Me_finger_sf"/>
</dbReference>
<dbReference type="Gene3D" id="3.90.75.20">
    <property type="match status" value="2"/>
</dbReference>
<accession>A7J860</accession>
<sequence length="357" mass="40924">MSEYIKTLEYYFKDGSHVVFEKYTINALDAIIQCKKLGKSPSIHINAGGYNVCSVTNNDRKRYGILVARAVASTFLGKPPTPEYTADHIESIQKNNDALSNIRWNSKLGQRDNQIRPETSKTAFVIVNNGVEKTVNDWVKHMNANKTLEEREFTKNMISMYAIKKQRGFAYKEYPDLEGEEWKEIKDSKNTQGCWEISNKNRVKYITKHTENVLWGERLGRLNGYPIVGINGKKWLCHILAFKTFHPELWAAKKPDEMVLHEDDDKEDFRPHKLYLGTASVNRKDAHDNGKYDGTKTARTKCASYINGKHEENHDSQKAAVEYLKTKGYPKASKGNISMTLSGDLKSAYGRTWQKIE</sequence>
<evidence type="ECO:0000313" key="2">
    <source>
        <dbReference type="Proteomes" id="UP000204095"/>
    </source>
</evidence>
<dbReference type="EMBL" id="DQ890022">
    <property type="protein sequence ID" value="ABT15991.1"/>
    <property type="molecule type" value="Genomic_DNA"/>
</dbReference>
<dbReference type="RefSeq" id="YP_001426338.1">
    <property type="nucleotide sequence ID" value="NC_008603.1"/>
</dbReference>
<organism evidence="1 2">
    <name type="scientific">Paramecium bursaria Chlorella virus FR483</name>
    <name type="common">PBCV-FR483</name>
    <dbReference type="NCBI Taxonomy" id="399781"/>
    <lineage>
        <taxon>Viruses</taxon>
        <taxon>Varidnaviria</taxon>
        <taxon>Bamfordvirae</taxon>
        <taxon>Nucleocytoviricota</taxon>
        <taxon>Megaviricetes</taxon>
        <taxon>Algavirales</taxon>
        <taxon>Phycodnaviridae</taxon>
        <taxon>Chlorovirus</taxon>
        <taxon>Chlorovirus conductrix</taxon>
        <taxon>Paramecium bursaria Chlorella virus A1</taxon>
    </lineage>
</organism>
<organismHost>
    <name type="scientific">Paramecium bursaria</name>
    <dbReference type="NCBI Taxonomy" id="74790"/>
</organismHost>
<dbReference type="SUPFAM" id="SSF54060">
    <property type="entry name" value="His-Me finger endonucleases"/>
    <property type="match status" value="2"/>
</dbReference>
<dbReference type="OrthoDB" id="21336at10239"/>